<dbReference type="GO" id="GO:0000981">
    <property type="term" value="F:DNA-binding transcription factor activity, RNA polymerase II-specific"/>
    <property type="evidence" value="ECO:0007669"/>
    <property type="project" value="TreeGrafter"/>
</dbReference>
<feature type="compositionally biased region" description="Basic and acidic residues" evidence="3">
    <location>
        <begin position="28"/>
        <end position="40"/>
    </location>
</feature>
<evidence type="ECO:0000313" key="6">
    <source>
        <dbReference type="Proteomes" id="UP000054166"/>
    </source>
</evidence>
<dbReference type="EMBL" id="KN832978">
    <property type="protein sequence ID" value="KIM88054.1"/>
    <property type="molecule type" value="Genomic_DNA"/>
</dbReference>
<evidence type="ECO:0000259" key="4">
    <source>
        <dbReference type="PROSITE" id="PS50071"/>
    </source>
</evidence>
<feature type="compositionally biased region" description="Basic and acidic residues" evidence="3">
    <location>
        <begin position="1"/>
        <end position="14"/>
    </location>
</feature>
<keyword evidence="6" id="KW-1185">Reference proteome</keyword>
<dbReference type="AlphaFoldDB" id="A0A0C3G8H8"/>
<dbReference type="SUPFAM" id="SSF46689">
    <property type="entry name" value="Homeodomain-like"/>
    <property type="match status" value="1"/>
</dbReference>
<dbReference type="InParanoid" id="A0A0C3G8H8"/>
<feature type="compositionally biased region" description="Polar residues" evidence="3">
    <location>
        <begin position="200"/>
        <end position="209"/>
    </location>
</feature>
<dbReference type="PANTHER" id="PTHR46255:SF3">
    <property type="entry name" value="HOMEOBOX DOMAIN-CONTAINING PROTEIN"/>
    <property type="match status" value="1"/>
</dbReference>
<evidence type="ECO:0000313" key="5">
    <source>
        <dbReference type="EMBL" id="KIM88054.1"/>
    </source>
</evidence>
<evidence type="ECO:0000256" key="1">
    <source>
        <dbReference type="PROSITE-ProRule" id="PRU00108"/>
    </source>
</evidence>
<dbReference type="InterPro" id="IPR009057">
    <property type="entry name" value="Homeodomain-like_sf"/>
</dbReference>
<dbReference type="Gene3D" id="1.10.10.60">
    <property type="entry name" value="Homeodomain-like"/>
    <property type="match status" value="1"/>
</dbReference>
<dbReference type="PANTHER" id="PTHR46255">
    <property type="entry name" value="SHORT STATURE HOMEOBOX"/>
    <property type="match status" value="1"/>
</dbReference>
<accession>A0A0C3G8H8</accession>
<dbReference type="GO" id="GO:1990837">
    <property type="term" value="F:sequence-specific double-stranded DNA binding"/>
    <property type="evidence" value="ECO:0007669"/>
    <property type="project" value="TreeGrafter"/>
</dbReference>
<keyword evidence="1 2" id="KW-0539">Nucleus</keyword>
<feature type="compositionally biased region" description="Polar residues" evidence="3">
    <location>
        <begin position="118"/>
        <end position="129"/>
    </location>
</feature>
<feature type="compositionally biased region" description="Low complexity" evidence="3">
    <location>
        <begin position="228"/>
        <end position="246"/>
    </location>
</feature>
<dbReference type="GO" id="GO:0005634">
    <property type="term" value="C:nucleus"/>
    <property type="evidence" value="ECO:0007669"/>
    <property type="project" value="UniProtKB-SubCell"/>
</dbReference>
<dbReference type="STRING" id="765440.A0A0C3G8H8"/>
<dbReference type="SMART" id="SM00389">
    <property type="entry name" value="HOX"/>
    <property type="match status" value="1"/>
</dbReference>
<reference evidence="5 6" key="1">
    <citation type="submission" date="2014-04" db="EMBL/GenBank/DDBJ databases">
        <authorList>
            <consortium name="DOE Joint Genome Institute"/>
            <person name="Kuo A."/>
            <person name="Tarkka M."/>
            <person name="Buscot F."/>
            <person name="Kohler A."/>
            <person name="Nagy L.G."/>
            <person name="Floudas D."/>
            <person name="Copeland A."/>
            <person name="Barry K.W."/>
            <person name="Cichocki N."/>
            <person name="Veneault-Fourrey C."/>
            <person name="LaButti K."/>
            <person name="Lindquist E.A."/>
            <person name="Lipzen A."/>
            <person name="Lundell T."/>
            <person name="Morin E."/>
            <person name="Murat C."/>
            <person name="Sun H."/>
            <person name="Tunlid A."/>
            <person name="Henrissat B."/>
            <person name="Grigoriev I.V."/>
            <person name="Hibbett D.S."/>
            <person name="Martin F."/>
            <person name="Nordberg H.P."/>
            <person name="Cantor M.N."/>
            <person name="Hua S.X."/>
        </authorList>
    </citation>
    <scope>NUCLEOTIDE SEQUENCE [LARGE SCALE GENOMIC DNA]</scope>
    <source>
        <strain evidence="5 6">F 1598</strain>
    </source>
</reference>
<evidence type="ECO:0000256" key="3">
    <source>
        <dbReference type="SAM" id="MobiDB-lite"/>
    </source>
</evidence>
<feature type="compositionally biased region" description="Low complexity" evidence="3">
    <location>
        <begin position="350"/>
        <end position="369"/>
    </location>
</feature>
<feature type="region of interest" description="Disordered" evidence="3">
    <location>
        <begin position="1"/>
        <end position="63"/>
    </location>
</feature>
<comment type="subcellular location">
    <subcellularLocation>
        <location evidence="1 2">Nucleus</location>
    </subcellularLocation>
</comment>
<dbReference type="InterPro" id="IPR052631">
    <property type="entry name" value="Paired_homeobox_Bicoid"/>
</dbReference>
<proteinExistence type="predicted"/>
<dbReference type="Pfam" id="PF00046">
    <property type="entry name" value="Homeodomain"/>
    <property type="match status" value="1"/>
</dbReference>
<feature type="compositionally biased region" description="Polar residues" evidence="3">
    <location>
        <begin position="286"/>
        <end position="298"/>
    </location>
</feature>
<gene>
    <name evidence="5" type="ORF">PILCRDRAFT_269563</name>
</gene>
<evidence type="ECO:0000256" key="2">
    <source>
        <dbReference type="RuleBase" id="RU000682"/>
    </source>
</evidence>
<name>A0A0C3G8H8_PILCF</name>
<organism evidence="5 6">
    <name type="scientific">Piloderma croceum (strain F 1598)</name>
    <dbReference type="NCBI Taxonomy" id="765440"/>
    <lineage>
        <taxon>Eukaryota</taxon>
        <taxon>Fungi</taxon>
        <taxon>Dikarya</taxon>
        <taxon>Basidiomycota</taxon>
        <taxon>Agaricomycotina</taxon>
        <taxon>Agaricomycetes</taxon>
        <taxon>Agaricomycetidae</taxon>
        <taxon>Atheliales</taxon>
        <taxon>Atheliaceae</taxon>
        <taxon>Piloderma</taxon>
    </lineage>
</organism>
<dbReference type="CDD" id="cd00086">
    <property type="entry name" value="homeodomain"/>
    <property type="match status" value="1"/>
</dbReference>
<dbReference type="OrthoDB" id="6159439at2759"/>
<keyword evidence="1 2" id="KW-0371">Homeobox</keyword>
<dbReference type="PROSITE" id="PS50071">
    <property type="entry name" value="HOMEOBOX_2"/>
    <property type="match status" value="1"/>
</dbReference>
<feature type="domain" description="Homeobox" evidence="4">
    <location>
        <begin position="53"/>
        <end position="113"/>
    </location>
</feature>
<dbReference type="HOGENOM" id="CLU_033345_0_0_1"/>
<reference evidence="6" key="2">
    <citation type="submission" date="2015-01" db="EMBL/GenBank/DDBJ databases">
        <title>Evolutionary Origins and Diversification of the Mycorrhizal Mutualists.</title>
        <authorList>
            <consortium name="DOE Joint Genome Institute"/>
            <consortium name="Mycorrhizal Genomics Consortium"/>
            <person name="Kohler A."/>
            <person name="Kuo A."/>
            <person name="Nagy L.G."/>
            <person name="Floudas D."/>
            <person name="Copeland A."/>
            <person name="Barry K.W."/>
            <person name="Cichocki N."/>
            <person name="Veneault-Fourrey C."/>
            <person name="LaButti K."/>
            <person name="Lindquist E.A."/>
            <person name="Lipzen A."/>
            <person name="Lundell T."/>
            <person name="Morin E."/>
            <person name="Murat C."/>
            <person name="Riley R."/>
            <person name="Ohm R."/>
            <person name="Sun H."/>
            <person name="Tunlid A."/>
            <person name="Henrissat B."/>
            <person name="Grigoriev I.V."/>
            <person name="Hibbett D.S."/>
            <person name="Martin F."/>
        </authorList>
    </citation>
    <scope>NUCLEOTIDE SEQUENCE [LARGE SCALE GENOMIC DNA]</scope>
    <source>
        <strain evidence="6">F 1598</strain>
    </source>
</reference>
<feature type="compositionally biased region" description="Polar residues" evidence="3">
    <location>
        <begin position="15"/>
        <end position="27"/>
    </location>
</feature>
<feature type="region of interest" description="Disordered" evidence="3">
    <location>
        <begin position="103"/>
        <end position="377"/>
    </location>
</feature>
<keyword evidence="1 2" id="KW-0238">DNA-binding</keyword>
<feature type="compositionally biased region" description="Low complexity" evidence="3">
    <location>
        <begin position="184"/>
        <end position="199"/>
    </location>
</feature>
<feature type="compositionally biased region" description="Low complexity" evidence="3">
    <location>
        <begin position="136"/>
        <end position="146"/>
    </location>
</feature>
<dbReference type="InterPro" id="IPR001356">
    <property type="entry name" value="HD"/>
</dbReference>
<protein>
    <recommendedName>
        <fullName evidence="4">Homeobox domain-containing protein</fullName>
    </recommendedName>
</protein>
<dbReference type="Proteomes" id="UP000054166">
    <property type="component" value="Unassembled WGS sequence"/>
</dbReference>
<feature type="DNA-binding region" description="Homeobox" evidence="1">
    <location>
        <begin position="55"/>
        <end position="114"/>
    </location>
</feature>
<sequence length="448" mass="49010">MRRLHSEERRERYTTGRSTSPSNSSQSDRGEPASDGERNKPSASPTTYEFAEPKKKRTRTLTTPHQAAVLHALLAQSRFPTTAMREEVGKQIGLSARKVQIWFQNQRQKARRPPPQTTPSTNRAPSTYGSPGALPSTSSSTEFYSSLHDASGSANSRQAEHPWASGQRRRGLDGPGMPGATTTQSPQAGPSSAQQYAPSTYPTSYCSAHSQHHSMDSYHAMPPRRHSQSPPRMRPSSSRTSAARLSSGGGGGGGGETRDRLFSRTLPPLVFDTSRPRRTTSPSSPANYHSLPSTTRSAPSAIPSFDGRPQSSHSESPFAHDVPEPRTPRDLSAPFALQPTPHWDNSSFGSHSRPSTSSWSRPSTSYSASGEGSHAIRSHERVVSDLVARQHVREAAVTPRQSPISRRFDPVYDSVSANEANRNNRIPQLLWYFRALPTNIDSSNLDIL</sequence>